<dbReference type="GO" id="GO:0005634">
    <property type="term" value="C:nucleus"/>
    <property type="evidence" value="ECO:0000318"/>
    <property type="project" value="GO_Central"/>
</dbReference>
<evidence type="ECO:0000313" key="3">
    <source>
        <dbReference type="Proteomes" id="UP000001593"/>
    </source>
</evidence>
<dbReference type="Gene3D" id="1.25.40.20">
    <property type="entry name" value="Ankyrin repeat-containing domain"/>
    <property type="match status" value="2"/>
</dbReference>
<protein>
    <recommendedName>
        <fullName evidence="4">Fibronectin type 3 and ankyrin repeat domains protein 1</fullName>
    </recommendedName>
</protein>
<dbReference type="eggNOG" id="KOG0504">
    <property type="taxonomic scope" value="Eukaryota"/>
</dbReference>
<organism evidence="2 3">
    <name type="scientific">Nematostella vectensis</name>
    <name type="common">Starlet sea anemone</name>
    <dbReference type="NCBI Taxonomy" id="45351"/>
    <lineage>
        <taxon>Eukaryota</taxon>
        <taxon>Metazoa</taxon>
        <taxon>Cnidaria</taxon>
        <taxon>Anthozoa</taxon>
        <taxon>Hexacorallia</taxon>
        <taxon>Actiniaria</taxon>
        <taxon>Edwardsiidae</taxon>
        <taxon>Nematostella</taxon>
    </lineage>
</organism>
<dbReference type="PhylomeDB" id="A7SK80"/>
<dbReference type="Proteomes" id="UP000001593">
    <property type="component" value="Unassembled WGS sequence"/>
</dbReference>
<dbReference type="InterPro" id="IPR002110">
    <property type="entry name" value="Ankyrin_rpt"/>
</dbReference>
<sequence>MAMFPSITIGKVTYNSIEVSWENDKKTLHHIQISKARSSSPSPGAPALDPLTNYQGYGNSHVFKSLEPNTEYLCRSRFVDGSQQTLGHGAARWSQPNHVFTAKEPPSGAELHKAVARQDLDQVRKILSENNSVVEVMDKFGLTPLMVAAQKGYIDVMETLLEFGADPNYFNSSGKTCMMISCYSGQEEPAKLLRERGVEWGSRDKNGLTSVHWAADGGHDDLLLWMLKDGAQVDLEDTYNGWTPLMRVACLSGNDEVAEVLIAKGADVNRTDKSRKDRAYGGLHERPL</sequence>
<keyword evidence="1" id="KW-0040">ANK repeat</keyword>
<dbReference type="PRINTS" id="PR01415">
    <property type="entry name" value="ANKYRIN"/>
</dbReference>
<dbReference type="PANTHER" id="PTHR24183:SF1">
    <property type="entry name" value="FIBRONECTIN TYPE 3 AND ANKYRIN REPEAT DOMAINS PROTEIN 1"/>
    <property type="match status" value="1"/>
</dbReference>
<name>A7SK80_NEMVE</name>
<dbReference type="Pfam" id="PF00023">
    <property type="entry name" value="Ank"/>
    <property type="match status" value="2"/>
</dbReference>
<evidence type="ECO:0008006" key="4">
    <source>
        <dbReference type="Google" id="ProtNLM"/>
    </source>
</evidence>
<dbReference type="AlphaFoldDB" id="A7SK80"/>
<dbReference type="InterPro" id="IPR036770">
    <property type="entry name" value="Ankyrin_rpt-contain_sf"/>
</dbReference>
<dbReference type="STRING" id="45351.A7SK80"/>
<dbReference type="EMBL" id="DS469684">
    <property type="protein sequence ID" value="EDO35910.1"/>
    <property type="molecule type" value="Genomic_DNA"/>
</dbReference>
<proteinExistence type="predicted"/>
<evidence type="ECO:0000313" key="2">
    <source>
        <dbReference type="EMBL" id="EDO35910.1"/>
    </source>
</evidence>
<dbReference type="InterPro" id="IPR013783">
    <property type="entry name" value="Ig-like_fold"/>
</dbReference>
<dbReference type="Gene3D" id="2.60.40.10">
    <property type="entry name" value="Immunoglobulins"/>
    <property type="match status" value="1"/>
</dbReference>
<dbReference type="InParanoid" id="A7SK80"/>
<dbReference type="PANTHER" id="PTHR24183">
    <property type="entry name" value="FIBRONECTIN TYPE 3 AND ANKYRIN REPEAT DOMAINS PROTEIN 1"/>
    <property type="match status" value="1"/>
</dbReference>
<dbReference type="PROSITE" id="PS50297">
    <property type="entry name" value="ANK_REP_REGION"/>
    <property type="match status" value="3"/>
</dbReference>
<gene>
    <name evidence="2" type="ORF">NEMVEDRAFT_v1g171519</name>
</gene>
<accession>A7SK80</accession>
<feature type="repeat" description="ANK" evidence="1">
    <location>
        <begin position="206"/>
        <end position="238"/>
    </location>
</feature>
<evidence type="ECO:0000256" key="1">
    <source>
        <dbReference type="PROSITE-ProRule" id="PRU00023"/>
    </source>
</evidence>
<dbReference type="HOGENOM" id="CLU_000134_5_0_1"/>
<dbReference type="SMART" id="SM00248">
    <property type="entry name" value="ANK"/>
    <property type="match status" value="4"/>
</dbReference>
<keyword evidence="3" id="KW-1185">Reference proteome</keyword>
<feature type="repeat" description="ANK" evidence="1">
    <location>
        <begin position="140"/>
        <end position="172"/>
    </location>
</feature>
<dbReference type="Pfam" id="PF12796">
    <property type="entry name" value="Ank_2"/>
    <property type="match status" value="1"/>
</dbReference>
<dbReference type="OMA" id="PLMRVAC"/>
<dbReference type="PROSITE" id="PS50088">
    <property type="entry name" value="ANK_REPEAT"/>
    <property type="match status" value="3"/>
</dbReference>
<reference evidence="2 3" key="1">
    <citation type="journal article" date="2007" name="Science">
        <title>Sea anemone genome reveals ancestral eumetazoan gene repertoire and genomic organization.</title>
        <authorList>
            <person name="Putnam N.H."/>
            <person name="Srivastava M."/>
            <person name="Hellsten U."/>
            <person name="Dirks B."/>
            <person name="Chapman J."/>
            <person name="Salamov A."/>
            <person name="Terry A."/>
            <person name="Shapiro H."/>
            <person name="Lindquist E."/>
            <person name="Kapitonov V.V."/>
            <person name="Jurka J."/>
            <person name="Genikhovich G."/>
            <person name="Grigoriev I.V."/>
            <person name="Lucas S.M."/>
            <person name="Steele R.E."/>
            <person name="Finnerty J.R."/>
            <person name="Technau U."/>
            <person name="Martindale M.Q."/>
            <person name="Rokhsar D.S."/>
        </authorList>
    </citation>
    <scope>NUCLEOTIDE SEQUENCE [LARGE SCALE GENOMIC DNA]</scope>
    <source>
        <strain evidence="3">CH2 X CH6</strain>
    </source>
</reference>
<feature type="repeat" description="ANK" evidence="1">
    <location>
        <begin position="240"/>
        <end position="273"/>
    </location>
</feature>
<dbReference type="SUPFAM" id="SSF48403">
    <property type="entry name" value="Ankyrin repeat"/>
    <property type="match status" value="1"/>
</dbReference>